<dbReference type="InterPro" id="IPR053888">
    <property type="entry name" value="MRM3-like_sub_bind"/>
</dbReference>
<dbReference type="InterPro" id="IPR029026">
    <property type="entry name" value="tRNA_m1G_MTases_N"/>
</dbReference>
<organism evidence="6">
    <name type="scientific">uncultured Solirubrobacteraceae bacterium</name>
    <dbReference type="NCBI Taxonomy" id="1162706"/>
    <lineage>
        <taxon>Bacteria</taxon>
        <taxon>Bacillati</taxon>
        <taxon>Actinomycetota</taxon>
        <taxon>Thermoleophilia</taxon>
        <taxon>Solirubrobacterales</taxon>
        <taxon>Solirubrobacteraceae</taxon>
        <taxon>environmental samples</taxon>
    </lineage>
</organism>
<reference evidence="6" key="1">
    <citation type="submission" date="2020-02" db="EMBL/GenBank/DDBJ databases">
        <authorList>
            <person name="Meier V. D."/>
        </authorList>
    </citation>
    <scope>NUCLEOTIDE SEQUENCE</scope>
    <source>
        <strain evidence="6">AVDCRST_MAG67</strain>
    </source>
</reference>
<dbReference type="GO" id="GO:0003723">
    <property type="term" value="F:RNA binding"/>
    <property type="evidence" value="ECO:0007669"/>
    <property type="project" value="InterPro"/>
</dbReference>
<dbReference type="PANTHER" id="PTHR43191">
    <property type="entry name" value="RRNA METHYLTRANSFERASE 3"/>
    <property type="match status" value="1"/>
</dbReference>
<accession>A0A6J4TVU2</accession>
<dbReference type="InterPro" id="IPR029028">
    <property type="entry name" value="Alpha/beta_knot_MTases"/>
</dbReference>
<evidence type="ECO:0000259" key="5">
    <source>
        <dbReference type="Pfam" id="PF22435"/>
    </source>
</evidence>
<dbReference type="InterPro" id="IPR051259">
    <property type="entry name" value="rRNA_Methyltransferase"/>
</dbReference>
<evidence type="ECO:0000256" key="1">
    <source>
        <dbReference type="ARBA" id="ARBA00007228"/>
    </source>
</evidence>
<dbReference type="Pfam" id="PF00588">
    <property type="entry name" value="SpoU_methylase"/>
    <property type="match status" value="1"/>
</dbReference>
<dbReference type="PANTHER" id="PTHR43191:SF2">
    <property type="entry name" value="RRNA METHYLTRANSFERASE 3, MITOCHONDRIAL"/>
    <property type="match status" value="1"/>
</dbReference>
<evidence type="ECO:0000313" key="6">
    <source>
        <dbReference type="EMBL" id="CAA9533505.1"/>
    </source>
</evidence>
<dbReference type="GO" id="GO:0008173">
    <property type="term" value="F:RNA methyltransferase activity"/>
    <property type="evidence" value="ECO:0007669"/>
    <property type="project" value="InterPro"/>
</dbReference>
<dbReference type="SUPFAM" id="SSF55315">
    <property type="entry name" value="L30e-like"/>
    <property type="match status" value="1"/>
</dbReference>
<comment type="similarity">
    <text evidence="1">Belongs to the class IV-like SAM-binding methyltransferase superfamily. RNA methyltransferase TrmH family.</text>
</comment>
<evidence type="ECO:0000259" key="4">
    <source>
        <dbReference type="Pfam" id="PF00588"/>
    </source>
</evidence>
<sequence>MTITSSHNDKLKEIRKLARRRTREDSARFVAEGEDLVAAAASAGWTPRTLLAAADSGLEGDEVEGALLASVSALGSGSRQLAIYETRWSRPVGPLCVALWGVGDPGNVGTILRSALAFGASSVALGPGCADPFGPKAVRASMGAIFQMPVARVNALEQLPGEHVALVAHAGATLAGPAAGELSLLVGAERDGLPADVVAACDRVAHIPIASESLNAAMAATVALYELTRDA</sequence>
<evidence type="ECO:0000256" key="2">
    <source>
        <dbReference type="ARBA" id="ARBA00022603"/>
    </source>
</evidence>
<dbReference type="Gene3D" id="3.40.1280.10">
    <property type="match status" value="1"/>
</dbReference>
<name>A0A6J4TVU2_9ACTN</name>
<dbReference type="GO" id="GO:0006396">
    <property type="term" value="P:RNA processing"/>
    <property type="evidence" value="ECO:0007669"/>
    <property type="project" value="InterPro"/>
</dbReference>
<feature type="domain" description="tRNA/rRNA methyltransferase SpoU type" evidence="4">
    <location>
        <begin position="95"/>
        <end position="225"/>
    </location>
</feature>
<dbReference type="Gene3D" id="3.30.1330.30">
    <property type="match status" value="1"/>
</dbReference>
<protein>
    <submittedName>
        <fullName evidence="6">Uncharacterized protein</fullName>
    </submittedName>
</protein>
<keyword evidence="2" id="KW-0489">Methyltransferase</keyword>
<evidence type="ECO:0000256" key="3">
    <source>
        <dbReference type="ARBA" id="ARBA00022679"/>
    </source>
</evidence>
<dbReference type="InterPro" id="IPR029064">
    <property type="entry name" value="Ribosomal_eL30-like_sf"/>
</dbReference>
<feature type="domain" description="MRM3-like substrate binding" evidence="5">
    <location>
        <begin position="8"/>
        <end position="59"/>
    </location>
</feature>
<dbReference type="InterPro" id="IPR001537">
    <property type="entry name" value="SpoU_MeTrfase"/>
</dbReference>
<dbReference type="Pfam" id="PF22435">
    <property type="entry name" value="MRM3-like_sub_bind"/>
    <property type="match status" value="1"/>
</dbReference>
<dbReference type="SUPFAM" id="SSF75217">
    <property type="entry name" value="alpha/beta knot"/>
    <property type="match status" value="1"/>
</dbReference>
<gene>
    <name evidence="6" type="ORF">AVDCRST_MAG67-4509</name>
</gene>
<keyword evidence="3" id="KW-0808">Transferase</keyword>
<dbReference type="GO" id="GO:0032259">
    <property type="term" value="P:methylation"/>
    <property type="evidence" value="ECO:0007669"/>
    <property type="project" value="UniProtKB-KW"/>
</dbReference>
<dbReference type="AlphaFoldDB" id="A0A6J4TVU2"/>
<dbReference type="CDD" id="cd18095">
    <property type="entry name" value="SpoU-like_rRNA-MTase"/>
    <property type="match status" value="1"/>
</dbReference>
<proteinExistence type="inferred from homology"/>
<dbReference type="EMBL" id="CADCVQ010000179">
    <property type="protein sequence ID" value="CAA9533505.1"/>
    <property type="molecule type" value="Genomic_DNA"/>
</dbReference>